<protein>
    <submittedName>
        <fullName evidence="5">LamG-like jellyroll fold domain-containing protein</fullName>
    </submittedName>
</protein>
<feature type="domain" description="LamG-like jellyroll fold" evidence="4">
    <location>
        <begin position="713"/>
        <end position="857"/>
    </location>
</feature>
<proteinExistence type="predicted"/>
<evidence type="ECO:0000259" key="4">
    <source>
        <dbReference type="SMART" id="SM00560"/>
    </source>
</evidence>
<dbReference type="NCBIfam" id="NF033679">
    <property type="entry name" value="DNRLRE_dom"/>
    <property type="match status" value="1"/>
</dbReference>
<keyword evidence="1" id="KW-0732">Signal</keyword>
<dbReference type="RefSeq" id="WP_311677026.1">
    <property type="nucleotide sequence ID" value="NZ_JAVRER010000015.1"/>
</dbReference>
<dbReference type="SMART" id="SM00560">
    <property type="entry name" value="LamGL"/>
    <property type="match status" value="2"/>
</dbReference>
<dbReference type="InterPro" id="IPR013320">
    <property type="entry name" value="ConA-like_dom_sf"/>
</dbReference>
<keyword evidence="2" id="KW-1015">Disulfide bond</keyword>
<gene>
    <name evidence="5" type="ORF">RM574_12385</name>
</gene>
<reference evidence="6" key="1">
    <citation type="submission" date="2023-07" db="EMBL/GenBank/DDBJ databases">
        <title>30 novel species of actinomycetes from the DSMZ collection.</title>
        <authorList>
            <person name="Nouioui I."/>
        </authorList>
    </citation>
    <scope>NUCLEOTIDE SEQUENCE [LARGE SCALE GENOMIC DNA]</scope>
    <source>
        <strain evidence="6">DSM 41982</strain>
    </source>
</reference>
<evidence type="ECO:0000256" key="2">
    <source>
        <dbReference type="ARBA" id="ARBA00023157"/>
    </source>
</evidence>
<feature type="domain" description="LamG-like jellyroll fold" evidence="4">
    <location>
        <begin position="940"/>
        <end position="1084"/>
    </location>
</feature>
<sequence>MFATPEGHLEAREYLRPVRTRKDGKWVDVDTDLAVSSAGVRPKAAVTDVTFSAGGDQPLVRMERAGRELALSWPSALPQPVVSGDTATYPEVLPGVDLRMGAQVDGFTQLLVVKSAEAAANPELKSLRLKLAAEGMAVKETAQGGLEAVDDGAGSAVFEAPTPQMWDSSTGPGAGSGAGGASKAARSGGSVNAVAEGADEPGAAESGKLAPVGVDVPAGGKELVLTPDQDVLSGKDTRYPVFIDPQWYSPKASSWTMASKYWASSPQWKFNGDHDAGVGFCGWDYCAPQDTKRVLYQIPVSKFAGKSILSAEFVVRNTWSATSSNHSVELWQTKGISSSTTWNSQNASGFWVKKLDTRSFAYGFNGKDQKDAEFDVKSAVQSAANSKASTMTFGLQASDESDKNAWKRFSDKAYLRVQYNRPPAQVRTSQLSMEYGGSCKNSASAARVRTLGKLYANNVTDPDGDSVAVQFQASWGADNKPQWKPARTSMKASGSNFVMALPSSIPKNTKINWYVRVWDGAQYSPWSYAGDPQACYFTYDTSVPKAPSVTSAEYPEMNSDDPDDPWYDGVGKYGTFGLKAADADVTTYWYGINSDPSSAHKITTSAGAAKTFQTLPAKPGLNYVTAQAFDAAGNGSEIRTYIYRVRAGQPDRATWQLDEAAGETEAKGSTPARTMDVHGGVTLGEEGAIGTAAHFNGTDGYAYSDLPVVNTSGGFAVSAWVKLDKMPEQAAVVASQTGNNRPGFELYYSSSYDRWVFNQYAEDKSGTVPIIRAMSAQPGDAKAGSWTHLVGSYSSTDDKLALYVDGKLAGETAYSTPWEARRGFQIGAGSYTGDARSAFFPGLIDEVQVFDKPLTVNEVAVLKDKKDVGDPGRPAIAQFPLDEAAGATKIEGHGQVFPAKYSGGVTTGVEGVTGKAAHFDGRTGYGRIAQERGPHMNTQRSFAVSAWAKLDKKPDAAADIVLQAGNFAPGLELYYSSAYDRWAFNQYSEDAVGAKVIRAMQPDGAHAQVGEWVHLVGVHDTVANTLTLYVNGAKAGTTDLPEAWYADQSMYLGAGVYNGSTAPSSYFPGTIDDVRLYDRVVSPEEVAQMFKQHPLLKGRWNFEEKSASAPATSPDLSAQGRAMTLQGGADLGFGWVDNQGLDLNGTDAYASTSAMPVDTSTSFSLSAWTLAAAQPDKEVTVLNAEASTSSAVRVDWVPGTENNAQGSFELSVASKDGADATVEKVSSTSFDDITGPNHLAVVYDGFAKEVRLYVNGQLQESVCGDDDGDDKADDSTCQDVIAWGENILSHKAAKGFDVGAAVTGGKASNFFPGMIDDVWAFQGALDENQVQYLNNNLYDVPTQVPGSV</sequence>
<evidence type="ECO:0000256" key="3">
    <source>
        <dbReference type="SAM" id="MobiDB-lite"/>
    </source>
</evidence>
<dbReference type="SUPFAM" id="SSF49899">
    <property type="entry name" value="Concanavalin A-like lectins/glucanases"/>
    <property type="match status" value="3"/>
</dbReference>
<comment type="caution">
    <text evidence="5">The sequence shown here is derived from an EMBL/GenBank/DDBJ whole genome shotgun (WGS) entry which is preliminary data.</text>
</comment>
<dbReference type="InterPro" id="IPR042837">
    <property type="entry name" value="PTX3"/>
</dbReference>
<dbReference type="PANTHER" id="PTHR46943">
    <property type="entry name" value="PENTRAXIN-RELATED PROTEIN PTX3"/>
    <property type="match status" value="1"/>
</dbReference>
<organism evidence="5 6">
    <name type="scientific">Streptomyces evansiae</name>
    <dbReference type="NCBI Taxonomy" id="3075535"/>
    <lineage>
        <taxon>Bacteria</taxon>
        <taxon>Bacillati</taxon>
        <taxon>Actinomycetota</taxon>
        <taxon>Actinomycetes</taxon>
        <taxon>Kitasatosporales</taxon>
        <taxon>Streptomycetaceae</taxon>
        <taxon>Streptomyces</taxon>
    </lineage>
</organism>
<feature type="region of interest" description="Disordered" evidence="3">
    <location>
        <begin position="164"/>
        <end position="210"/>
    </location>
</feature>
<evidence type="ECO:0000256" key="1">
    <source>
        <dbReference type="ARBA" id="ARBA00022729"/>
    </source>
</evidence>
<dbReference type="Gene3D" id="2.60.120.200">
    <property type="match status" value="3"/>
</dbReference>
<evidence type="ECO:0000313" key="5">
    <source>
        <dbReference type="EMBL" id="MDT0416287.1"/>
    </source>
</evidence>
<evidence type="ECO:0000313" key="6">
    <source>
        <dbReference type="Proteomes" id="UP001183607"/>
    </source>
</evidence>
<accession>A0ABD5E656</accession>
<dbReference type="Proteomes" id="UP001183607">
    <property type="component" value="Unassembled WGS sequence"/>
</dbReference>
<dbReference type="Pfam" id="PF13385">
    <property type="entry name" value="Laminin_G_3"/>
    <property type="match status" value="3"/>
</dbReference>
<name>A0ABD5E656_9ACTN</name>
<feature type="compositionally biased region" description="Low complexity" evidence="3">
    <location>
        <begin position="181"/>
        <end position="190"/>
    </location>
</feature>
<dbReference type="PANTHER" id="PTHR46943:SF1">
    <property type="entry name" value="PENTRAXIN-RELATED PROTEIN PTX3"/>
    <property type="match status" value="1"/>
</dbReference>
<dbReference type="InterPro" id="IPR006558">
    <property type="entry name" value="LamG-like"/>
</dbReference>
<dbReference type="EMBL" id="JAVRER010000015">
    <property type="protein sequence ID" value="MDT0416287.1"/>
    <property type="molecule type" value="Genomic_DNA"/>
</dbReference>